<evidence type="ECO:0000256" key="4">
    <source>
        <dbReference type="ARBA" id="ARBA00022606"/>
    </source>
</evidence>
<name>A0A7N4PJC4_SARHA</name>
<feature type="domain" description="G-protein coupled receptors family 1 profile" evidence="16">
    <location>
        <begin position="25"/>
        <end position="282"/>
    </location>
</feature>
<dbReference type="Proteomes" id="UP000007648">
    <property type="component" value="Unassembled WGS sequence"/>
</dbReference>
<keyword evidence="3 14" id="KW-0919">Taste</keyword>
<feature type="transmembrane region" description="Helical" evidence="15">
    <location>
        <begin position="48"/>
        <end position="72"/>
    </location>
</feature>
<comment type="function">
    <text evidence="12">Gustducin-coupled receptor implicated in the perception of bitter compounds in the oral cavity and the gastrointestinal tract. Signals through PLCB2 and the calcium-regulated cation channel TRPM5.</text>
</comment>
<feature type="transmembrane region" description="Helical" evidence="15">
    <location>
        <begin position="237"/>
        <end position="257"/>
    </location>
</feature>
<feature type="transmembrane region" description="Helical" evidence="15">
    <location>
        <begin position="84"/>
        <end position="105"/>
    </location>
</feature>
<keyword evidence="10" id="KW-0325">Glycoprotein</keyword>
<dbReference type="CDD" id="cd15020">
    <property type="entry name" value="7tm_TAS2R3"/>
    <property type="match status" value="1"/>
</dbReference>
<comment type="similarity">
    <text evidence="2 13">Belongs to the G-protein coupled receptor T2R family.</text>
</comment>
<evidence type="ECO:0000256" key="1">
    <source>
        <dbReference type="ARBA" id="ARBA00004141"/>
    </source>
</evidence>
<evidence type="ECO:0000313" key="17">
    <source>
        <dbReference type="Ensembl" id="ENSSHAP00000039361.1"/>
    </source>
</evidence>
<proteinExistence type="inferred from homology"/>
<keyword evidence="4 14" id="KW-0716">Sensory transduction</keyword>
<reference evidence="17" key="3">
    <citation type="submission" date="2025-09" db="UniProtKB">
        <authorList>
            <consortium name="Ensembl"/>
        </authorList>
    </citation>
    <scope>IDENTIFICATION</scope>
</reference>
<organism evidence="17 18">
    <name type="scientific">Sarcophilus harrisii</name>
    <name type="common">Tasmanian devil</name>
    <name type="synonym">Sarcophilus laniarius</name>
    <dbReference type="NCBI Taxonomy" id="9305"/>
    <lineage>
        <taxon>Eukaryota</taxon>
        <taxon>Metazoa</taxon>
        <taxon>Chordata</taxon>
        <taxon>Craniata</taxon>
        <taxon>Vertebrata</taxon>
        <taxon>Euteleostomi</taxon>
        <taxon>Mammalia</taxon>
        <taxon>Metatheria</taxon>
        <taxon>Dasyuromorphia</taxon>
        <taxon>Dasyuridae</taxon>
        <taxon>Sarcophilus</taxon>
    </lineage>
</organism>
<dbReference type="Pfam" id="PF05296">
    <property type="entry name" value="TAS2R"/>
    <property type="match status" value="1"/>
</dbReference>
<dbReference type="InterPro" id="IPR007960">
    <property type="entry name" value="TAS2R"/>
</dbReference>
<dbReference type="GO" id="GO:0016020">
    <property type="term" value="C:membrane"/>
    <property type="evidence" value="ECO:0007669"/>
    <property type="project" value="UniProtKB-SubCell"/>
</dbReference>
<evidence type="ECO:0000256" key="14">
    <source>
        <dbReference type="RuleBase" id="RU004424"/>
    </source>
</evidence>
<dbReference type="FunFam" id="1.20.1070.10:FF:000055">
    <property type="entry name" value="Taste receptor type 2"/>
    <property type="match status" value="1"/>
</dbReference>
<evidence type="ECO:0000256" key="15">
    <source>
        <dbReference type="SAM" id="Phobius"/>
    </source>
</evidence>
<feature type="transmembrane region" description="Helical" evidence="15">
    <location>
        <begin position="126"/>
        <end position="147"/>
    </location>
</feature>
<feature type="transmembrane region" description="Helical" evidence="15">
    <location>
        <begin position="177"/>
        <end position="203"/>
    </location>
</feature>
<evidence type="ECO:0000259" key="16">
    <source>
        <dbReference type="PROSITE" id="PS50262"/>
    </source>
</evidence>
<dbReference type="Ensembl" id="ENSSHAT00000032835.1">
    <property type="protein sequence ID" value="ENSSHAP00000039361.1"/>
    <property type="gene ID" value="ENSSHAG00000024683.1"/>
</dbReference>
<dbReference type="GO" id="GO:0033038">
    <property type="term" value="F:bitter taste receptor activity"/>
    <property type="evidence" value="ECO:0007669"/>
    <property type="project" value="InterPro"/>
</dbReference>
<evidence type="ECO:0000256" key="12">
    <source>
        <dbReference type="ARBA" id="ARBA00025304"/>
    </source>
</evidence>
<dbReference type="PANTHER" id="PTHR11394">
    <property type="entry name" value="TASTE RECEPTOR TYPE 2"/>
    <property type="match status" value="1"/>
</dbReference>
<dbReference type="InterPro" id="IPR017452">
    <property type="entry name" value="GPCR_Rhodpsn_7TM"/>
</dbReference>
<evidence type="ECO:0000256" key="10">
    <source>
        <dbReference type="ARBA" id="ARBA00023180"/>
    </source>
</evidence>
<evidence type="ECO:0000256" key="2">
    <source>
        <dbReference type="ARBA" id="ARBA00007376"/>
    </source>
</evidence>
<keyword evidence="8 14" id="KW-0472">Membrane</keyword>
<keyword evidence="11 14" id="KW-0807">Transducer</keyword>
<feature type="transmembrane region" description="Helical" evidence="15">
    <location>
        <begin position="263"/>
        <end position="285"/>
    </location>
</feature>
<dbReference type="PANTHER" id="PTHR11394:SF49">
    <property type="entry name" value="TASTE RECEPTOR TYPE 2 MEMBER 3"/>
    <property type="match status" value="1"/>
</dbReference>
<keyword evidence="9 14" id="KW-0675">Receptor</keyword>
<keyword evidence="18" id="KW-1185">Reference proteome</keyword>
<dbReference type="AlphaFoldDB" id="A0A7N4PJC4"/>
<dbReference type="Gene3D" id="1.20.1070.10">
    <property type="entry name" value="Rhodopsin 7-helix transmembrane proteins"/>
    <property type="match status" value="1"/>
</dbReference>
<protein>
    <recommendedName>
        <fullName evidence="14">Taste receptor type 2</fullName>
    </recommendedName>
</protein>
<keyword evidence="5 14" id="KW-0812">Transmembrane</keyword>
<reference evidence="17" key="2">
    <citation type="submission" date="2025-08" db="UniProtKB">
        <authorList>
            <consortium name="Ensembl"/>
        </authorList>
    </citation>
    <scope>IDENTIFICATION</scope>
</reference>
<comment type="subcellular location">
    <subcellularLocation>
        <location evidence="1 14">Membrane</location>
        <topology evidence="1 14">Multi-pass membrane protein</topology>
    </subcellularLocation>
</comment>
<evidence type="ECO:0000256" key="8">
    <source>
        <dbReference type="ARBA" id="ARBA00023136"/>
    </source>
</evidence>
<evidence type="ECO:0000256" key="11">
    <source>
        <dbReference type="ARBA" id="ARBA00023224"/>
    </source>
</evidence>
<evidence type="ECO:0000313" key="18">
    <source>
        <dbReference type="Proteomes" id="UP000007648"/>
    </source>
</evidence>
<accession>A0A7N4PJC4</accession>
<dbReference type="GeneTree" id="ENSGT01150000286975"/>
<keyword evidence="7 14" id="KW-0297">G-protein coupled receptor</keyword>
<keyword evidence="6 15" id="KW-1133">Transmembrane helix</keyword>
<reference evidence="17 18" key="1">
    <citation type="journal article" date="2011" name="Proc. Natl. Acad. Sci. U.S.A.">
        <title>Genetic diversity and population structure of the endangered marsupial Sarcophilus harrisii (Tasmanian devil).</title>
        <authorList>
            <person name="Miller W."/>
            <person name="Hayes V.M."/>
            <person name="Ratan A."/>
            <person name="Petersen D.C."/>
            <person name="Wittekindt N.E."/>
            <person name="Miller J."/>
            <person name="Walenz B."/>
            <person name="Knight J."/>
            <person name="Qi J."/>
            <person name="Zhao F."/>
            <person name="Wang Q."/>
            <person name="Bedoya-Reina O.C."/>
            <person name="Katiyar N."/>
            <person name="Tomsho L.P."/>
            <person name="Kasson L.M."/>
            <person name="Hardie R.A."/>
            <person name="Woodbridge P."/>
            <person name="Tindall E.A."/>
            <person name="Bertelsen M.F."/>
            <person name="Dixon D."/>
            <person name="Pyecroft S."/>
            <person name="Helgen K.M."/>
            <person name="Lesk A.M."/>
            <person name="Pringle T.H."/>
            <person name="Patterson N."/>
            <person name="Zhang Y."/>
            <person name="Kreiss A."/>
            <person name="Woods G.M."/>
            <person name="Jones M.E."/>
            <person name="Schuster S.C."/>
        </authorList>
    </citation>
    <scope>NUCLEOTIDE SEQUENCE [LARGE SCALE GENOMIC DNA]</scope>
</reference>
<dbReference type="PROSITE" id="PS50262">
    <property type="entry name" value="G_PROTEIN_RECEP_F1_2"/>
    <property type="match status" value="1"/>
</dbReference>
<evidence type="ECO:0000256" key="9">
    <source>
        <dbReference type="ARBA" id="ARBA00023170"/>
    </source>
</evidence>
<evidence type="ECO:0000256" key="7">
    <source>
        <dbReference type="ARBA" id="ARBA00023040"/>
    </source>
</evidence>
<dbReference type="SUPFAM" id="SSF81321">
    <property type="entry name" value="Family A G protein-coupled receptor-like"/>
    <property type="match status" value="1"/>
</dbReference>
<evidence type="ECO:0000256" key="6">
    <source>
        <dbReference type="ARBA" id="ARBA00022989"/>
    </source>
</evidence>
<sequence>MTIVVPILCVVVTISESLLGIGCNGFICLVNCINLIKSKKMSLSEFLITSLTISRIFFLCIIVADVFMIFYFDSEITRGMQIFSLLWIFANFLSIWLATCLSILYCLKIANFSHRVFLWLKWRVFYVVKGILLVSVLFSFFSTLAMLKGFDSTFRSAQMTCTANCTKDIREQQSILFYTYISMALCMVIPFIVSLISYILVILSLRRHTQQMQNNGIGSRDPSTEAHVRATKITLSFVFLFIMYLVAFFIIILGFFLPDIKLAWMTGELILAAHPSVHSIILIFVNNKLKQAFLGVFQIKKWGMKGGAK</sequence>
<dbReference type="GO" id="GO:0004930">
    <property type="term" value="F:G protein-coupled receptor activity"/>
    <property type="evidence" value="ECO:0007669"/>
    <property type="project" value="UniProtKB-KW"/>
</dbReference>
<dbReference type="FunCoup" id="A0A7N4PJC4">
    <property type="interactions" value="239"/>
</dbReference>
<evidence type="ECO:0000256" key="3">
    <source>
        <dbReference type="ARBA" id="ARBA00022480"/>
    </source>
</evidence>
<evidence type="ECO:0000256" key="13">
    <source>
        <dbReference type="RuleBase" id="RU004423"/>
    </source>
</evidence>
<evidence type="ECO:0000256" key="5">
    <source>
        <dbReference type="ARBA" id="ARBA00022692"/>
    </source>
</evidence>
<dbReference type="InParanoid" id="A0A7N4PJC4"/>